<protein>
    <submittedName>
        <fullName evidence="1">Uncharacterized protein</fullName>
    </submittedName>
</protein>
<reference evidence="1" key="1">
    <citation type="submission" date="2021-01" db="EMBL/GenBank/DDBJ databases">
        <authorList>
            <person name="Lovell J.T."/>
            <person name="Bentley N."/>
            <person name="Bhattarai G."/>
            <person name="Jenkins J.W."/>
            <person name="Sreedasyam A."/>
            <person name="Alarcon Y."/>
            <person name="Bock C."/>
            <person name="Boston L."/>
            <person name="Carlson J."/>
            <person name="Cervantes K."/>
            <person name="Clermont K."/>
            <person name="Krom N."/>
            <person name="Kubenka K."/>
            <person name="Mamidi S."/>
            <person name="Mattison C."/>
            <person name="Monteros M."/>
            <person name="Pisani C."/>
            <person name="Plott C."/>
            <person name="Rajasekar S."/>
            <person name="Rhein H.S."/>
            <person name="Rohla C."/>
            <person name="Song M."/>
            <person name="Hilaire R.S."/>
            <person name="Shu S."/>
            <person name="Wells L."/>
            <person name="Wang X."/>
            <person name="Webber J."/>
            <person name="Heerema R.J."/>
            <person name="Klein P."/>
            <person name="Conner P."/>
            <person name="Grauke L."/>
            <person name="Grimwood J."/>
            <person name="Schmutz J."/>
            <person name="Randall J.J."/>
        </authorList>
    </citation>
    <scope>NUCLEOTIDE SEQUENCE</scope>
    <source>
        <tissue evidence="1">Leaf</tissue>
    </source>
</reference>
<sequence>MVIFFEEADMEGVIYPHEDALVITLVIANSTTRRVLVDNGSSADILLWEAFVKMGIDVGKLRLSPMPLKGFSGDTIQPVGAITLPITAGTGAPTTTTMTDFLVVKASSSYNAILGRPTLNHMRAITSTYHLKMKFPTDGGMGEARVEQALARECYLLVEHRDVFAWSHEEMPDIDNKVIEHCLGVDPTHKAVRQKRRSFSIENGESGRPGRFIARSTDKCLPFFQVLRKACTLLRAKS</sequence>
<evidence type="ECO:0000313" key="2">
    <source>
        <dbReference type="Proteomes" id="UP000811246"/>
    </source>
</evidence>
<gene>
    <name evidence="1" type="ORF">I3842_01G179400</name>
</gene>
<name>A0A922G4P2_CARIL</name>
<dbReference type="Proteomes" id="UP000811246">
    <property type="component" value="Chromosome 1"/>
</dbReference>
<dbReference type="PANTHER" id="PTHR33240">
    <property type="entry name" value="OS08G0508500 PROTEIN"/>
    <property type="match status" value="1"/>
</dbReference>
<comment type="caution">
    <text evidence="1">The sequence shown here is derived from an EMBL/GenBank/DDBJ whole genome shotgun (WGS) entry which is preliminary data.</text>
</comment>
<organism evidence="1 2">
    <name type="scientific">Carya illinoinensis</name>
    <name type="common">Pecan</name>
    <dbReference type="NCBI Taxonomy" id="32201"/>
    <lineage>
        <taxon>Eukaryota</taxon>
        <taxon>Viridiplantae</taxon>
        <taxon>Streptophyta</taxon>
        <taxon>Embryophyta</taxon>
        <taxon>Tracheophyta</taxon>
        <taxon>Spermatophyta</taxon>
        <taxon>Magnoliopsida</taxon>
        <taxon>eudicotyledons</taxon>
        <taxon>Gunneridae</taxon>
        <taxon>Pentapetalae</taxon>
        <taxon>rosids</taxon>
        <taxon>fabids</taxon>
        <taxon>Fagales</taxon>
        <taxon>Juglandaceae</taxon>
        <taxon>Carya</taxon>
    </lineage>
</organism>
<proteinExistence type="predicted"/>
<dbReference type="EMBL" id="CM031825">
    <property type="protein sequence ID" value="KAG6732462.1"/>
    <property type="molecule type" value="Genomic_DNA"/>
</dbReference>
<accession>A0A922G4P2</accession>
<dbReference type="PANTHER" id="PTHR33240:SF17">
    <property type="entry name" value="EUKARYOTIC PEPTIDE CHAIN RELEASE FACTOR GTP-BINDING SUBUNIT-LIKE"/>
    <property type="match status" value="1"/>
</dbReference>
<dbReference type="AlphaFoldDB" id="A0A922G4P2"/>
<dbReference type="CDD" id="cd00303">
    <property type="entry name" value="retropepsin_like"/>
    <property type="match status" value="1"/>
</dbReference>
<evidence type="ECO:0000313" key="1">
    <source>
        <dbReference type="EMBL" id="KAG6732462.1"/>
    </source>
</evidence>